<dbReference type="GO" id="GO:0003714">
    <property type="term" value="F:transcription corepressor activity"/>
    <property type="evidence" value="ECO:0007669"/>
    <property type="project" value="TreeGrafter"/>
</dbReference>
<dbReference type="GO" id="GO:0003950">
    <property type="term" value="F:NAD+ poly-ADP-ribosyltransferase activity"/>
    <property type="evidence" value="ECO:0007669"/>
    <property type="project" value="TreeGrafter"/>
</dbReference>
<evidence type="ECO:0000313" key="8">
    <source>
        <dbReference type="RefSeq" id="XP_042619563.1"/>
    </source>
</evidence>
<dbReference type="InterPro" id="IPR052056">
    <property type="entry name" value="Mono-ARTD/PARP"/>
</dbReference>
<comment type="subcellular location">
    <subcellularLocation>
        <location evidence="1">Nucleus</location>
    </subcellularLocation>
</comment>
<dbReference type="CDD" id="cd02907">
    <property type="entry name" value="Macro_Af1521_BAL-like"/>
    <property type="match status" value="1"/>
</dbReference>
<evidence type="ECO:0000259" key="6">
    <source>
        <dbReference type="PROSITE" id="PS51154"/>
    </source>
</evidence>
<evidence type="ECO:0000256" key="5">
    <source>
        <dbReference type="ARBA" id="ARBA00023242"/>
    </source>
</evidence>
<dbReference type="RefSeq" id="XP_042619563.1">
    <property type="nucleotide sequence ID" value="XM_042763629.1"/>
</dbReference>
<evidence type="ECO:0000256" key="2">
    <source>
        <dbReference type="ARBA" id="ARBA00022676"/>
    </source>
</evidence>
<dbReference type="PANTHER" id="PTHR14453">
    <property type="entry name" value="PARP/ZINC FINGER CCCH TYPE DOMAIN CONTAINING PROTEIN"/>
    <property type="match status" value="1"/>
</dbReference>
<dbReference type="GO" id="GO:0005634">
    <property type="term" value="C:nucleus"/>
    <property type="evidence" value="ECO:0007669"/>
    <property type="project" value="UniProtKB-SubCell"/>
</dbReference>
<evidence type="ECO:0000256" key="4">
    <source>
        <dbReference type="ARBA" id="ARBA00023027"/>
    </source>
</evidence>
<keyword evidence="5" id="KW-0539">Nucleus</keyword>
<protein>
    <submittedName>
        <fullName evidence="7 8">Protein mono-ADP-ribosyltransferase PARP9-like isoform X1</fullName>
    </submittedName>
</protein>
<dbReference type="GeneID" id="109095715"/>
<dbReference type="GO" id="GO:0060335">
    <property type="term" value="P:positive regulation of type II interferon-mediated signaling pathway"/>
    <property type="evidence" value="ECO:0007669"/>
    <property type="project" value="TreeGrafter"/>
</dbReference>
<keyword evidence="4" id="KW-0520">NAD</keyword>
<reference evidence="7 8" key="1">
    <citation type="submission" date="2025-04" db="UniProtKB">
        <authorList>
            <consortium name="RefSeq"/>
        </authorList>
    </citation>
    <scope>IDENTIFICATION</scope>
    <source>
        <tissue evidence="7 8">Muscle</tissue>
    </source>
</reference>
<dbReference type="PANTHER" id="PTHR14453:SF70">
    <property type="entry name" value="PROTEIN MONO-ADP-RIBOSYLTRANSFERASE PARP9"/>
    <property type="match status" value="1"/>
</dbReference>
<evidence type="ECO:0000313" key="7">
    <source>
        <dbReference type="RefSeq" id="XP_042619562.1"/>
    </source>
</evidence>
<proteinExistence type="predicted"/>
<keyword evidence="2" id="KW-0328">Glycosyltransferase</keyword>
<name>A0A9Q9YG15_CYPCA</name>
<feature type="domain" description="Macro" evidence="6">
    <location>
        <begin position="60"/>
        <end position="251"/>
    </location>
</feature>
<dbReference type="RefSeq" id="XP_042619564.1">
    <property type="nucleotide sequence ID" value="XM_042763630.1"/>
</dbReference>
<dbReference type="GO" id="GO:0044389">
    <property type="term" value="F:ubiquitin-like protein ligase binding"/>
    <property type="evidence" value="ECO:0007669"/>
    <property type="project" value="TreeGrafter"/>
</dbReference>
<dbReference type="AlphaFoldDB" id="A0A9Q9YG15"/>
<dbReference type="GO" id="GO:0070212">
    <property type="term" value="P:protein poly-ADP-ribosylation"/>
    <property type="evidence" value="ECO:0007669"/>
    <property type="project" value="TreeGrafter"/>
</dbReference>
<gene>
    <name evidence="7 8 9" type="primary">LOC109095715</name>
</gene>
<dbReference type="Pfam" id="PF01661">
    <property type="entry name" value="Macro"/>
    <property type="match status" value="2"/>
</dbReference>
<keyword evidence="3" id="KW-0808">Transferase</keyword>
<dbReference type="SMART" id="SM00506">
    <property type="entry name" value="A1pp"/>
    <property type="match status" value="2"/>
</dbReference>
<accession>A0A9Q9YG15</accession>
<evidence type="ECO:0000313" key="9">
    <source>
        <dbReference type="RefSeq" id="XP_042619564.1"/>
    </source>
</evidence>
<dbReference type="GO" id="GO:1990404">
    <property type="term" value="F:NAD+-protein mono-ADP-ribosyltransferase activity"/>
    <property type="evidence" value="ECO:0007669"/>
    <property type="project" value="TreeGrafter"/>
</dbReference>
<dbReference type="GO" id="GO:0005737">
    <property type="term" value="C:cytoplasm"/>
    <property type="evidence" value="ECO:0007669"/>
    <property type="project" value="TreeGrafter"/>
</dbReference>
<organism evidence="7">
    <name type="scientific">Cyprinus carpio</name>
    <name type="common">Common carp</name>
    <dbReference type="NCBI Taxonomy" id="7962"/>
    <lineage>
        <taxon>Eukaryota</taxon>
        <taxon>Metazoa</taxon>
        <taxon>Chordata</taxon>
        <taxon>Craniata</taxon>
        <taxon>Vertebrata</taxon>
        <taxon>Euteleostomi</taxon>
        <taxon>Actinopterygii</taxon>
        <taxon>Neopterygii</taxon>
        <taxon>Teleostei</taxon>
        <taxon>Ostariophysi</taxon>
        <taxon>Cypriniformes</taxon>
        <taxon>Cyprinidae</taxon>
        <taxon>Cyprininae</taxon>
        <taxon>Cyprinus</taxon>
    </lineage>
</organism>
<dbReference type="GO" id="GO:0010629">
    <property type="term" value="P:negative regulation of gene expression"/>
    <property type="evidence" value="ECO:0007669"/>
    <property type="project" value="TreeGrafter"/>
</dbReference>
<evidence type="ECO:0000256" key="1">
    <source>
        <dbReference type="ARBA" id="ARBA00004123"/>
    </source>
</evidence>
<sequence length="842" mass="93930">MSDKEQNILTLVAGQAAILGKCKSAFCHAVKEKFNCTVILHNVEEAGSFGRNTSGDLSAEMRYSTKLSSRVEVSVWKDDLTRHKVDAVVNAANEKLNHGGGLAQALSECGGPMIQKWSDDIIQQYGRVKTGEAVLTSAGKLPCKHIIHAVGPKVPQNPSQKEVDRATPLLYNTVISILQIVVSQNITSVAIPALSSGLFNFPRDCCANIIVNTIKNFYENGGFRGENVEIHLVNNDEPTVQEMERATRTILYPTSTSASYSGAVKGQNQTMTSSSCSSLRFENITLRLKKGSIEEERVDVIVNTIAPNCDLSQGLISRAILMKAGNKIQDEINKKKHTTPSLARVNLYATNGYNLKCSAVFHTVCTHRSESKAEQILYKVIWDSLKKAASDYKSISFPAIGTGNLGFKKGEVAKIMIDAVEEFAKRNTKKKLDVNLVVFPEDNGMMEAFGNEMKKRKGEAMSPEVRNYMTSEKSFGSAAKETTADEKPTVELIPRDSTEALREAKSWTFNMLVPSNNMIIKNNHVIYLDQRDHKNLLTLQTKFHVHIKEFFRNGNGGIIITGNPSDVSCAAIEVESMLCKAQEDFAQAEERDILYSVVRWSCKGVPWIQTPEISAVLEKAYLAGHENHVVNNHKVNLMSKSLVDVYGKSRNVERTCLLAPFKSFNDSFYKRVPVTSNDIEKEARNATDAFGLTIVKMEKLENIVLKQLFEMNRQRVTDKPKRLYQRVSAQFCDLICRVGFQKEFAPPAEQKYGSGIYFSSTVDGALKLWNEQEHEQYIYIIQAQVLTGRNTIGSPQLILPPPLRADPLDRYDSLSDMGQTHIIFSGQQALPEYLIIYARYAM</sequence>
<dbReference type="RefSeq" id="XP_042619562.1">
    <property type="nucleotide sequence ID" value="XM_042763628.1"/>
</dbReference>
<dbReference type="InterPro" id="IPR002589">
    <property type="entry name" value="Macro_dom"/>
</dbReference>
<dbReference type="OrthoDB" id="6133115at2759"/>
<dbReference type="PROSITE" id="PS51154">
    <property type="entry name" value="MACRO"/>
    <property type="match status" value="2"/>
</dbReference>
<dbReference type="SMR" id="A0A9Q9YG15"/>
<evidence type="ECO:0000256" key="3">
    <source>
        <dbReference type="ARBA" id="ARBA00022679"/>
    </source>
</evidence>
<dbReference type="KEGG" id="ccar:109095715"/>
<feature type="domain" description="Macro" evidence="6">
    <location>
        <begin position="273"/>
        <end position="457"/>
    </location>
</feature>
<dbReference type="Proteomes" id="UP001155660">
    <property type="component" value="Chromosome A9"/>
</dbReference>